<dbReference type="PANTHER" id="PTHR11485:SF29">
    <property type="entry name" value="TRANSFERRIN 2"/>
    <property type="match status" value="1"/>
</dbReference>
<feature type="disulfide bond" evidence="7">
    <location>
        <begin position="412"/>
        <end position="449"/>
    </location>
</feature>
<feature type="domain" description="Transferrin-like" evidence="8">
    <location>
        <begin position="409"/>
        <end position="753"/>
    </location>
</feature>
<feature type="binding site" evidence="6">
    <location>
        <position position="464"/>
    </location>
    <ligand>
        <name>Fe(3+)</name>
        <dbReference type="ChEBI" id="CHEBI:29034"/>
        <label>1</label>
    </ligand>
</feature>
<dbReference type="AlphaFoldDB" id="A0AAN9U0M1"/>
<keyword evidence="4 7" id="KW-1015">Disulfide bond</keyword>
<feature type="disulfide bond" evidence="7">
    <location>
        <begin position="422"/>
        <end position="440"/>
    </location>
</feature>
<evidence type="ECO:0000313" key="10">
    <source>
        <dbReference type="Proteomes" id="UP001367676"/>
    </source>
</evidence>
<dbReference type="PIRSF" id="PIRSF002549">
    <property type="entry name" value="Transferrin"/>
    <property type="match status" value="1"/>
</dbReference>
<feature type="binding site" evidence="5">
    <location>
        <position position="524"/>
    </location>
    <ligand>
        <name>hydrogencarbonate</name>
        <dbReference type="ChEBI" id="CHEBI:17544"/>
        <label>1</label>
    </ligand>
</feature>
<evidence type="ECO:0000259" key="8">
    <source>
        <dbReference type="PROSITE" id="PS51408"/>
    </source>
</evidence>
<evidence type="ECO:0000256" key="2">
    <source>
        <dbReference type="ARBA" id="ARBA00022525"/>
    </source>
</evidence>
<dbReference type="GO" id="GO:0055037">
    <property type="term" value="C:recycling endosome"/>
    <property type="evidence" value="ECO:0007669"/>
    <property type="project" value="TreeGrafter"/>
</dbReference>
<organism evidence="9 10">
    <name type="scientific">Parthenolecanium corni</name>
    <dbReference type="NCBI Taxonomy" id="536013"/>
    <lineage>
        <taxon>Eukaryota</taxon>
        <taxon>Metazoa</taxon>
        <taxon>Ecdysozoa</taxon>
        <taxon>Arthropoda</taxon>
        <taxon>Hexapoda</taxon>
        <taxon>Insecta</taxon>
        <taxon>Pterygota</taxon>
        <taxon>Neoptera</taxon>
        <taxon>Paraneoptera</taxon>
        <taxon>Hemiptera</taxon>
        <taxon>Sternorrhyncha</taxon>
        <taxon>Coccoidea</taxon>
        <taxon>Coccidae</taxon>
        <taxon>Parthenolecanium</taxon>
    </lineage>
</organism>
<dbReference type="PANTHER" id="PTHR11485">
    <property type="entry name" value="TRANSFERRIN"/>
    <property type="match status" value="1"/>
</dbReference>
<proteinExistence type="predicted"/>
<feature type="disulfide bond" evidence="7">
    <location>
        <begin position="36"/>
        <end position="60"/>
    </location>
</feature>
<keyword evidence="6" id="KW-0408">Iron</keyword>
<keyword evidence="2" id="KW-0964">Secreted</keyword>
<dbReference type="GO" id="GO:0005615">
    <property type="term" value="C:extracellular space"/>
    <property type="evidence" value="ECO:0007669"/>
    <property type="project" value="InterPro"/>
</dbReference>
<gene>
    <name evidence="9" type="ORF">V9T40_003013</name>
</gene>
<feature type="binding site" evidence="6">
    <location>
        <position position="84"/>
    </location>
    <ligand>
        <name>Fe(3+)</name>
        <dbReference type="ChEBI" id="CHEBI:29034"/>
        <label>1</label>
    </ligand>
</feature>
<dbReference type="PROSITE" id="PS51408">
    <property type="entry name" value="TRANSFERRIN_LIKE_4"/>
    <property type="match status" value="2"/>
</dbReference>
<feature type="disulfide bond" evidence="7">
    <location>
        <begin position="516"/>
        <end position="605"/>
    </location>
</feature>
<dbReference type="InterPro" id="IPR001156">
    <property type="entry name" value="Transferrin-like_dom"/>
</dbReference>
<feature type="domain" description="Transferrin-like" evidence="8">
    <location>
        <begin position="23"/>
        <end position="404"/>
    </location>
</feature>
<dbReference type="SUPFAM" id="SSF53850">
    <property type="entry name" value="Periplasmic binding protein-like II"/>
    <property type="match status" value="2"/>
</dbReference>
<feature type="disulfide bond" evidence="7">
    <location>
        <begin position="181"/>
        <end position="204"/>
    </location>
</feature>
<feature type="binding site" evidence="5">
    <location>
        <position position="525"/>
    </location>
    <ligand>
        <name>hydrogencarbonate</name>
        <dbReference type="ChEBI" id="CHEBI:17544"/>
        <label>1</label>
    </ligand>
</feature>
<dbReference type="Gene3D" id="3.40.190.10">
    <property type="entry name" value="Periplasmic binding protein-like II"/>
    <property type="match status" value="4"/>
</dbReference>
<dbReference type="EMBL" id="JBBCAQ010000006">
    <property type="protein sequence ID" value="KAK7603014.1"/>
    <property type="molecule type" value="Genomic_DNA"/>
</dbReference>
<sequence length="777" mass="87230">MSLGNADCGELMTQETNDREKTLVWCTVSIEEQYKCLNFSAAVQADAYLFRSDYHYHVSCKQASNKKDCMTLLDQEIADITSLDAGDVFLGGRYHSLLPILQEIYPGDEKYFYSVAVIKKNSLTDVYNLHNLRNRKACFPSVGSLAGWVIPIETLMREGGLEIIDCNNHVKSAIKFFGPSCAVNSLSDEFNPAGDNSDKLCQICTGAVPGGKCTPSDPYAGFSGAFRCLIEAGEIAFLRHTTVKEMIKNHYSYLSMTENDFELLCKDGSRRPVGEYHNCNWGKVTSDAIVSSSAKSSDVRKKYQAFLQTAARLYASVNETTANYNANSNLNIYSRPYSQNSLTTQTEHSNSTFHLFQSAPQYGNVLNLLIQDYAVDFFALDETQQTYTSYLGKFLESIMYVRKCTVDTMSLCVTSDPEMEKCIKMKVALQSQLLKPEMQCFKARSHVHCMQAIRNRDADVAVFDSGDIYTAGLQYDEIPIIAEVYNLGTPEFYVVAVAKEEDPSTEMTYLKGKYTCHTGVFTGAGWIIPLAYLISNGWIRNYGCDSVHAAAEYFGKSCVPGALSPEYASSNVYENLCHLCHGASYRYCRRDASEDYYGYTGAFRCLVEGGGNVAFVKHTTVYENTDGKRKEWWARNALNTDYQLLCPDGTRATLEKYEKCNMGKVRANAVVTRGGSLYNETEISAFTNLFVYAQQFYSRKDGDEFSLFSSPPPYSDLIFQDATQQLRVIEPDTRYYDRYLGNDFMRARRIVDCHAKGSILQMSFSLILVCAVLLFAN</sequence>
<keyword evidence="10" id="KW-1185">Reference proteome</keyword>
<dbReference type="GO" id="GO:0006826">
    <property type="term" value="P:iron ion transport"/>
    <property type="evidence" value="ECO:0007669"/>
    <property type="project" value="TreeGrafter"/>
</dbReference>
<dbReference type="PROSITE" id="PS00205">
    <property type="entry name" value="TRANSFERRIN_LIKE_1"/>
    <property type="match status" value="1"/>
</dbReference>
<feature type="binding site" evidence="5">
    <location>
        <position position="518"/>
    </location>
    <ligand>
        <name>hydrogencarbonate</name>
        <dbReference type="ChEBI" id="CHEBI:17544"/>
        <label>1</label>
    </ligand>
</feature>
<feature type="disulfide bond" evidence="7">
    <location>
        <begin position="646"/>
        <end position="660"/>
    </location>
</feature>
<keyword evidence="3" id="KW-0677">Repeat</keyword>
<dbReference type="GO" id="GO:0005769">
    <property type="term" value="C:early endosome"/>
    <property type="evidence" value="ECO:0007669"/>
    <property type="project" value="TreeGrafter"/>
</dbReference>
<accession>A0AAN9U0M1</accession>
<feature type="disulfide bond" evidence="7">
    <location>
        <begin position="577"/>
        <end position="588"/>
    </location>
</feature>
<feature type="binding site" evidence="6">
    <location>
        <position position="599"/>
    </location>
    <ligand>
        <name>Fe(3+)</name>
        <dbReference type="ChEBI" id="CHEBI:29034"/>
        <label>2</label>
    </ligand>
</feature>
<name>A0AAN9U0M1_9HEMI</name>
<dbReference type="PROSITE" id="PS00206">
    <property type="entry name" value="TRANSFERRIN_LIKE_2"/>
    <property type="match status" value="1"/>
</dbReference>
<evidence type="ECO:0000313" key="9">
    <source>
        <dbReference type="EMBL" id="KAK7603014.1"/>
    </source>
</evidence>
<protein>
    <recommendedName>
        <fullName evidence="8">Transferrin-like domain-containing protein</fullName>
    </recommendedName>
</protein>
<evidence type="ECO:0000256" key="5">
    <source>
        <dbReference type="PIRSR" id="PIRSR002549-2"/>
    </source>
</evidence>
<feature type="disulfide bond" evidence="7">
    <location>
        <begin position="558"/>
        <end position="580"/>
    </location>
</feature>
<dbReference type="GO" id="GO:0005886">
    <property type="term" value="C:plasma membrane"/>
    <property type="evidence" value="ECO:0007669"/>
    <property type="project" value="TreeGrafter"/>
</dbReference>
<evidence type="ECO:0000256" key="1">
    <source>
        <dbReference type="ARBA" id="ARBA00004613"/>
    </source>
</evidence>
<dbReference type="GO" id="GO:0046872">
    <property type="term" value="F:metal ion binding"/>
    <property type="evidence" value="ECO:0007669"/>
    <property type="project" value="UniProtKB-KW"/>
</dbReference>
<comment type="caution">
    <text evidence="9">The sequence shown here is derived from an EMBL/GenBank/DDBJ whole genome shotgun (WGS) entry which is preliminary data.</text>
</comment>
<dbReference type="SMART" id="SM00094">
    <property type="entry name" value="TR_FER"/>
    <property type="match status" value="2"/>
</dbReference>
<dbReference type="Pfam" id="PF00405">
    <property type="entry name" value="Transferrin"/>
    <property type="match status" value="2"/>
</dbReference>
<evidence type="ECO:0000256" key="3">
    <source>
        <dbReference type="ARBA" id="ARBA00022737"/>
    </source>
</evidence>
<evidence type="ECO:0000256" key="7">
    <source>
        <dbReference type="PIRSR" id="PIRSR002549-4"/>
    </source>
</evidence>
<dbReference type="PRINTS" id="PR00422">
    <property type="entry name" value="TRANSFERRIN"/>
</dbReference>
<feature type="disulfide bond" evidence="7">
    <location>
        <begin position="544"/>
        <end position="753"/>
    </location>
</feature>
<dbReference type="InterPro" id="IPR018195">
    <property type="entry name" value="Transferrin_Fe_BS"/>
</dbReference>
<dbReference type="InterPro" id="IPR016357">
    <property type="entry name" value="Transferrin"/>
</dbReference>
<feature type="binding site" evidence="5">
    <location>
        <position position="147"/>
    </location>
    <ligand>
        <name>hydrogencarbonate</name>
        <dbReference type="ChEBI" id="CHEBI:17544"/>
        <label>1</label>
    </ligand>
</feature>
<evidence type="ECO:0000256" key="6">
    <source>
        <dbReference type="PIRSR" id="PIRSR002549-3"/>
    </source>
</evidence>
<dbReference type="CDD" id="cd13529">
    <property type="entry name" value="PBP2_transferrin"/>
    <property type="match status" value="2"/>
</dbReference>
<reference evidence="9 10" key="1">
    <citation type="submission" date="2024-03" db="EMBL/GenBank/DDBJ databases">
        <title>Adaptation during the transition from Ophiocordyceps entomopathogen to insect associate is accompanied by gene loss and intensified selection.</title>
        <authorList>
            <person name="Ward C.M."/>
            <person name="Onetto C.A."/>
            <person name="Borneman A.R."/>
        </authorList>
    </citation>
    <scope>NUCLEOTIDE SEQUENCE [LARGE SCALE GENOMIC DNA]</scope>
    <source>
        <strain evidence="9">AWRI1</strain>
        <tissue evidence="9">Single Adult Female</tissue>
    </source>
</reference>
<comment type="subcellular location">
    <subcellularLocation>
        <location evidence="1">Secreted</location>
    </subcellularLocation>
</comment>
<keyword evidence="6" id="KW-0479">Metal-binding</keyword>
<feature type="disulfide bond" evidence="7">
    <location>
        <begin position="138"/>
        <end position="228"/>
    </location>
</feature>
<dbReference type="FunFam" id="3.40.190.10:FF:000095">
    <property type="entry name" value="Lactotransferrin"/>
    <property type="match status" value="1"/>
</dbReference>
<feature type="disulfide bond" evidence="7">
    <location>
        <begin position="265"/>
        <end position="279"/>
    </location>
</feature>
<dbReference type="Proteomes" id="UP001367676">
    <property type="component" value="Unassembled WGS sequence"/>
</dbReference>
<feature type="disulfide bond" evidence="7">
    <location>
        <begin position="26"/>
        <end position="69"/>
    </location>
</feature>
<feature type="binding site" evidence="5">
    <location>
        <position position="146"/>
    </location>
    <ligand>
        <name>hydrogencarbonate</name>
        <dbReference type="ChEBI" id="CHEBI:17544"/>
        <label>1</label>
    </ligand>
</feature>
<evidence type="ECO:0000256" key="4">
    <source>
        <dbReference type="ARBA" id="ARBA00023157"/>
    </source>
</evidence>